<dbReference type="AlphaFoldDB" id="A0A0C9Y359"/>
<accession>A0A0C9Y359</accession>
<name>A0A0C9Y359_9AGAM</name>
<feature type="region of interest" description="Disordered" evidence="1">
    <location>
        <begin position="181"/>
        <end position="200"/>
    </location>
</feature>
<protein>
    <recommendedName>
        <fullName evidence="4">Protein kinase domain-containing protein</fullName>
    </recommendedName>
</protein>
<dbReference type="OrthoDB" id="3140719at2759"/>
<dbReference type="Proteomes" id="UP000054018">
    <property type="component" value="Unassembled WGS sequence"/>
</dbReference>
<proteinExistence type="predicted"/>
<organism evidence="2 3">
    <name type="scientific">Pisolithus microcarpus 441</name>
    <dbReference type="NCBI Taxonomy" id="765257"/>
    <lineage>
        <taxon>Eukaryota</taxon>
        <taxon>Fungi</taxon>
        <taxon>Dikarya</taxon>
        <taxon>Basidiomycota</taxon>
        <taxon>Agaricomycotina</taxon>
        <taxon>Agaricomycetes</taxon>
        <taxon>Agaricomycetidae</taxon>
        <taxon>Boletales</taxon>
        <taxon>Sclerodermatineae</taxon>
        <taxon>Pisolithaceae</taxon>
        <taxon>Pisolithus</taxon>
    </lineage>
</organism>
<dbReference type="STRING" id="765257.A0A0C9Y359"/>
<reference evidence="3" key="2">
    <citation type="submission" date="2015-01" db="EMBL/GenBank/DDBJ databases">
        <title>Evolutionary Origins and Diversification of the Mycorrhizal Mutualists.</title>
        <authorList>
            <consortium name="DOE Joint Genome Institute"/>
            <consortium name="Mycorrhizal Genomics Consortium"/>
            <person name="Kohler A."/>
            <person name="Kuo A."/>
            <person name="Nagy L.G."/>
            <person name="Floudas D."/>
            <person name="Copeland A."/>
            <person name="Barry K.W."/>
            <person name="Cichocki N."/>
            <person name="Veneault-Fourrey C."/>
            <person name="LaButti K."/>
            <person name="Lindquist E.A."/>
            <person name="Lipzen A."/>
            <person name="Lundell T."/>
            <person name="Morin E."/>
            <person name="Murat C."/>
            <person name="Riley R."/>
            <person name="Ohm R."/>
            <person name="Sun H."/>
            <person name="Tunlid A."/>
            <person name="Henrissat B."/>
            <person name="Grigoriev I.V."/>
            <person name="Hibbett D.S."/>
            <person name="Martin F."/>
        </authorList>
    </citation>
    <scope>NUCLEOTIDE SEQUENCE [LARGE SCALE GENOMIC DNA]</scope>
    <source>
        <strain evidence="3">441</strain>
    </source>
</reference>
<evidence type="ECO:0008006" key="4">
    <source>
        <dbReference type="Google" id="ProtNLM"/>
    </source>
</evidence>
<reference evidence="2 3" key="1">
    <citation type="submission" date="2014-04" db="EMBL/GenBank/DDBJ databases">
        <authorList>
            <consortium name="DOE Joint Genome Institute"/>
            <person name="Kuo A."/>
            <person name="Kohler A."/>
            <person name="Costa M.D."/>
            <person name="Nagy L.G."/>
            <person name="Floudas D."/>
            <person name="Copeland A."/>
            <person name="Barry K.W."/>
            <person name="Cichocki N."/>
            <person name="Veneault-Fourrey C."/>
            <person name="LaButti K."/>
            <person name="Lindquist E.A."/>
            <person name="Lipzen A."/>
            <person name="Lundell T."/>
            <person name="Morin E."/>
            <person name="Murat C."/>
            <person name="Sun H."/>
            <person name="Tunlid A."/>
            <person name="Henrissat B."/>
            <person name="Grigoriev I.V."/>
            <person name="Hibbett D.S."/>
            <person name="Martin F."/>
            <person name="Nordberg H.P."/>
            <person name="Cantor M.N."/>
            <person name="Hua S.X."/>
        </authorList>
    </citation>
    <scope>NUCLEOTIDE SEQUENCE [LARGE SCALE GENOMIC DNA]</scope>
    <source>
        <strain evidence="2 3">441</strain>
    </source>
</reference>
<dbReference type="EMBL" id="KN833790">
    <property type="protein sequence ID" value="KIK19155.1"/>
    <property type="molecule type" value="Genomic_DNA"/>
</dbReference>
<evidence type="ECO:0000313" key="3">
    <source>
        <dbReference type="Proteomes" id="UP000054018"/>
    </source>
</evidence>
<keyword evidence="3" id="KW-1185">Reference proteome</keyword>
<gene>
    <name evidence="2" type="ORF">PISMIDRAFT_13903</name>
</gene>
<dbReference type="HOGENOM" id="CLU_084529_0_0_1"/>
<evidence type="ECO:0000313" key="2">
    <source>
        <dbReference type="EMBL" id="KIK19155.1"/>
    </source>
</evidence>
<sequence>MYVVMEFTMLTADPPDLIERIARALKWLSEVPRPPDHVIGPSEGGHIRYKILKDFKAPLPFTSVEALVHAESASMLVLLGHPPSVNMYSGQGIHDALATGPAAAVACQDMRNFGVDEHGKTVLMDFGEIGLLPESFIAHMLLSSRLVPVVSSLGLSRSSNGSMVVISSHLWITSEEKLGLDEHGNPRTGVSKPRTKKSST</sequence>
<evidence type="ECO:0000256" key="1">
    <source>
        <dbReference type="SAM" id="MobiDB-lite"/>
    </source>
</evidence>